<dbReference type="Pfam" id="PF06827">
    <property type="entry name" value="zf-FPG_IleRS"/>
    <property type="match status" value="1"/>
</dbReference>
<comment type="function">
    <text evidence="15">Involved in base excision repair of DNA damaged by oxidation or by mutagenic agents. Acts as DNA glycosylase that recognizes and removes damaged bases. Has a preference for oxidized purines, such as 7,8-dihydro-8-oxoguanine (8-oxoG). Has AP (apurinic/apyrimidinic) lyase activity and introduces nicks in the DNA strand. Cleaves the DNA backbone by beta-delta elimination to generate a single-strand break at the site of the removed base with both 3'- and 5'-phosphates.</text>
</comment>
<dbReference type="GO" id="GO:0008270">
    <property type="term" value="F:zinc ion binding"/>
    <property type="evidence" value="ECO:0007669"/>
    <property type="project" value="UniProtKB-UniRule"/>
</dbReference>
<keyword evidence="19" id="KW-1185">Reference proteome</keyword>
<dbReference type="EC" id="4.2.99.18" evidence="15"/>
<dbReference type="GO" id="GO:0003684">
    <property type="term" value="F:damaged DNA binding"/>
    <property type="evidence" value="ECO:0007669"/>
    <property type="project" value="InterPro"/>
</dbReference>
<dbReference type="GO" id="GO:0034039">
    <property type="term" value="F:8-oxo-7,8-dihydroguanine DNA N-glycosylase activity"/>
    <property type="evidence" value="ECO:0007669"/>
    <property type="project" value="TreeGrafter"/>
</dbReference>
<evidence type="ECO:0000259" key="16">
    <source>
        <dbReference type="PROSITE" id="PS51066"/>
    </source>
</evidence>
<dbReference type="InterPro" id="IPR015887">
    <property type="entry name" value="DNA_glyclase_Znf_dom_DNA_BS"/>
</dbReference>
<evidence type="ECO:0000256" key="11">
    <source>
        <dbReference type="ARBA" id="ARBA00023239"/>
    </source>
</evidence>
<feature type="active site" description="Schiff-base intermediate with DNA" evidence="15">
    <location>
        <position position="2"/>
    </location>
</feature>
<evidence type="ECO:0000256" key="6">
    <source>
        <dbReference type="ARBA" id="ARBA00022771"/>
    </source>
</evidence>
<keyword evidence="5 15" id="KW-0227">DNA damage</keyword>
<dbReference type="PROSITE" id="PS51066">
    <property type="entry name" value="ZF_FPG_2"/>
    <property type="match status" value="1"/>
</dbReference>
<dbReference type="InterPro" id="IPR035937">
    <property type="entry name" value="FPG_N"/>
</dbReference>
<dbReference type="GO" id="GO:0006284">
    <property type="term" value="P:base-excision repair"/>
    <property type="evidence" value="ECO:0007669"/>
    <property type="project" value="InterPro"/>
</dbReference>
<protein>
    <recommendedName>
        <fullName evidence="15">Formamidopyrimidine-DNA glycosylase</fullName>
        <shortName evidence="15">Fapy-DNA glycosylase</shortName>
        <ecNumber evidence="15">3.2.2.23</ecNumber>
    </recommendedName>
    <alternativeName>
        <fullName evidence="15">DNA-(apurinic or apyrimidinic site) lyase MutM</fullName>
        <shortName evidence="15">AP lyase MutM</shortName>
        <ecNumber evidence="15">4.2.99.18</ecNumber>
    </alternativeName>
</protein>
<evidence type="ECO:0000256" key="13">
    <source>
        <dbReference type="ARBA" id="ARBA00023295"/>
    </source>
</evidence>
<evidence type="ECO:0000256" key="8">
    <source>
        <dbReference type="ARBA" id="ARBA00022833"/>
    </source>
</evidence>
<evidence type="ECO:0000256" key="12">
    <source>
        <dbReference type="ARBA" id="ARBA00023268"/>
    </source>
</evidence>
<dbReference type="Proteomes" id="UP000182264">
    <property type="component" value="Chromosome"/>
</dbReference>
<dbReference type="STRING" id="29542.A6070_08065"/>
<feature type="domain" description="Formamidopyrimidine-DNA glycosylase catalytic" evidence="17">
    <location>
        <begin position="2"/>
        <end position="113"/>
    </location>
</feature>
<dbReference type="PROSITE" id="PS51068">
    <property type="entry name" value="FPG_CAT"/>
    <property type="match status" value="1"/>
</dbReference>
<dbReference type="RefSeq" id="WP_072287841.1">
    <property type="nucleotide sequence ID" value="NZ_CP015455.1"/>
</dbReference>
<feature type="domain" description="FPG-type" evidence="16">
    <location>
        <begin position="237"/>
        <end position="271"/>
    </location>
</feature>
<evidence type="ECO:0000313" key="18">
    <source>
        <dbReference type="EMBL" id="APG26002.1"/>
    </source>
</evidence>
<dbReference type="InterPro" id="IPR000214">
    <property type="entry name" value="Znf_DNA_glyclase/AP_lyase"/>
</dbReference>
<name>A0A1L3GJ87_SYNAC</name>
<dbReference type="SUPFAM" id="SSF57716">
    <property type="entry name" value="Glucocorticoid receptor-like (DNA-binding domain)"/>
    <property type="match status" value="1"/>
</dbReference>
<dbReference type="InterPro" id="IPR010663">
    <property type="entry name" value="Znf_FPG/IleRS"/>
</dbReference>
<feature type="binding site" evidence="15">
    <location>
        <position position="152"/>
    </location>
    <ligand>
        <name>DNA</name>
        <dbReference type="ChEBI" id="CHEBI:16991"/>
    </ligand>
</feature>
<dbReference type="AlphaFoldDB" id="A0A1L3GJ87"/>
<evidence type="ECO:0000313" key="19">
    <source>
        <dbReference type="Proteomes" id="UP000182264"/>
    </source>
</evidence>
<evidence type="ECO:0000256" key="10">
    <source>
        <dbReference type="ARBA" id="ARBA00023204"/>
    </source>
</evidence>
<dbReference type="PANTHER" id="PTHR22993">
    <property type="entry name" value="FORMAMIDOPYRIMIDINE-DNA GLYCOSYLASE"/>
    <property type="match status" value="1"/>
</dbReference>
<dbReference type="PROSITE" id="PS01242">
    <property type="entry name" value="ZF_FPG_1"/>
    <property type="match status" value="1"/>
</dbReference>
<dbReference type="SUPFAM" id="SSF81624">
    <property type="entry name" value="N-terminal domain of MutM-like DNA repair proteins"/>
    <property type="match status" value="1"/>
</dbReference>
<evidence type="ECO:0000256" key="15">
    <source>
        <dbReference type="HAMAP-Rule" id="MF_00103"/>
    </source>
</evidence>
<dbReference type="EMBL" id="CP015518">
    <property type="protein sequence ID" value="APG26002.1"/>
    <property type="molecule type" value="Genomic_DNA"/>
</dbReference>
<keyword evidence="11 15" id="KW-0456">Lyase</keyword>
<dbReference type="InterPro" id="IPR015886">
    <property type="entry name" value="H2TH_FPG"/>
</dbReference>
<keyword evidence="7 15" id="KW-0378">Hydrolase</keyword>
<organism evidence="18 19">
    <name type="scientific">Syntrophotalea acetylenica</name>
    <name type="common">Pelobacter acetylenicus</name>
    <dbReference type="NCBI Taxonomy" id="29542"/>
    <lineage>
        <taxon>Bacteria</taxon>
        <taxon>Pseudomonadati</taxon>
        <taxon>Thermodesulfobacteriota</taxon>
        <taxon>Desulfuromonadia</taxon>
        <taxon>Desulfuromonadales</taxon>
        <taxon>Syntrophotaleaceae</taxon>
        <taxon>Syntrophotalea</taxon>
    </lineage>
</organism>
<reference evidence="18 19" key="1">
    <citation type="journal article" date="2017" name="Genome Announc.">
        <title>Complete Genome Sequences of Two Acetylene-Fermenting Pelobacter acetylenicus Strains.</title>
        <authorList>
            <person name="Sutton J.M."/>
            <person name="Baesman S.M."/>
            <person name="Fierst J.L."/>
            <person name="Poret-Peterson A.T."/>
            <person name="Oremland R.S."/>
            <person name="Dunlap D.S."/>
            <person name="Akob D.M."/>
        </authorList>
    </citation>
    <scope>NUCLEOTIDE SEQUENCE [LARGE SCALE GENOMIC DNA]</scope>
    <source>
        <strain evidence="18 19">DSM 3247</strain>
    </source>
</reference>
<dbReference type="InterPro" id="IPR010979">
    <property type="entry name" value="Ribosomal_uS13-like_H2TH"/>
</dbReference>
<comment type="catalytic activity">
    <reaction evidence="14 15">
        <text>2'-deoxyribonucleotide-(2'-deoxyribose 5'-phosphate)-2'-deoxyribonucleotide-DNA = a 3'-end 2'-deoxyribonucleotide-(2,3-dehydro-2,3-deoxyribose 5'-phosphate)-DNA + a 5'-end 5'-phospho-2'-deoxyribonucleoside-DNA + H(+)</text>
        <dbReference type="Rhea" id="RHEA:66592"/>
        <dbReference type="Rhea" id="RHEA-COMP:13180"/>
        <dbReference type="Rhea" id="RHEA-COMP:16897"/>
        <dbReference type="Rhea" id="RHEA-COMP:17067"/>
        <dbReference type="ChEBI" id="CHEBI:15378"/>
        <dbReference type="ChEBI" id="CHEBI:136412"/>
        <dbReference type="ChEBI" id="CHEBI:157695"/>
        <dbReference type="ChEBI" id="CHEBI:167181"/>
        <dbReference type="EC" id="4.2.99.18"/>
    </reaction>
</comment>
<comment type="cofactor">
    <cofactor evidence="15">
        <name>Zn(2+)</name>
        <dbReference type="ChEBI" id="CHEBI:29105"/>
    </cofactor>
    <text evidence="15">Binds 1 zinc ion per subunit.</text>
</comment>
<keyword evidence="10 15" id="KW-0234">DNA repair</keyword>
<feature type="active site" description="Proton donor" evidence="15">
    <location>
        <position position="3"/>
    </location>
</feature>
<evidence type="ECO:0000256" key="7">
    <source>
        <dbReference type="ARBA" id="ARBA00022801"/>
    </source>
</evidence>
<keyword evidence="9 15" id="KW-0238">DNA-binding</keyword>
<evidence type="ECO:0000256" key="1">
    <source>
        <dbReference type="ARBA" id="ARBA00001668"/>
    </source>
</evidence>
<proteinExistence type="inferred from homology"/>
<dbReference type="PANTHER" id="PTHR22993:SF9">
    <property type="entry name" value="FORMAMIDOPYRIMIDINE-DNA GLYCOSYLASE"/>
    <property type="match status" value="1"/>
</dbReference>
<dbReference type="OrthoDB" id="9800855at2"/>
<feature type="binding site" evidence="15">
    <location>
        <position position="91"/>
    </location>
    <ligand>
        <name>DNA</name>
        <dbReference type="ChEBI" id="CHEBI:16991"/>
    </ligand>
</feature>
<evidence type="ECO:0000256" key="2">
    <source>
        <dbReference type="ARBA" id="ARBA00009409"/>
    </source>
</evidence>
<dbReference type="Gene3D" id="3.20.190.10">
    <property type="entry name" value="MutM-like, N-terminal"/>
    <property type="match status" value="1"/>
</dbReference>
<dbReference type="InterPro" id="IPR012319">
    <property type="entry name" value="FPG_cat"/>
</dbReference>
<dbReference type="Pfam" id="PF06831">
    <property type="entry name" value="H2TH"/>
    <property type="match status" value="1"/>
</dbReference>
<comment type="similarity">
    <text evidence="2 15">Belongs to the FPG family.</text>
</comment>
<keyword evidence="6 15" id="KW-0863">Zinc-finger</keyword>
<dbReference type="SMART" id="SM00898">
    <property type="entry name" value="Fapy_DNA_glyco"/>
    <property type="match status" value="1"/>
</dbReference>
<keyword evidence="4 15" id="KW-0479">Metal-binding</keyword>
<dbReference type="EC" id="3.2.2.23" evidence="15"/>
<evidence type="ECO:0000256" key="4">
    <source>
        <dbReference type="ARBA" id="ARBA00022723"/>
    </source>
</evidence>
<dbReference type="NCBIfam" id="NF002211">
    <property type="entry name" value="PRK01103.1"/>
    <property type="match status" value="1"/>
</dbReference>
<dbReference type="Pfam" id="PF01149">
    <property type="entry name" value="Fapy_DNA_glyco"/>
    <property type="match status" value="1"/>
</dbReference>
<dbReference type="SMART" id="SM01232">
    <property type="entry name" value="H2TH"/>
    <property type="match status" value="1"/>
</dbReference>
<dbReference type="FunFam" id="3.20.190.10:FF:000001">
    <property type="entry name" value="Formamidopyrimidine-DNA glycosylase"/>
    <property type="match status" value="1"/>
</dbReference>
<dbReference type="CDD" id="cd08966">
    <property type="entry name" value="EcFpg-like_N"/>
    <property type="match status" value="1"/>
</dbReference>
<evidence type="ECO:0000256" key="5">
    <source>
        <dbReference type="ARBA" id="ARBA00022763"/>
    </source>
</evidence>
<dbReference type="FunFam" id="1.10.8.50:FF:000003">
    <property type="entry name" value="Formamidopyrimidine-DNA glycosylase"/>
    <property type="match status" value="1"/>
</dbReference>
<comment type="subunit">
    <text evidence="3 15">Monomer.</text>
</comment>
<dbReference type="KEGG" id="pace:A6070_08065"/>
<dbReference type="InterPro" id="IPR020629">
    <property type="entry name" value="FPG_Glyclase"/>
</dbReference>
<dbReference type="Gene3D" id="1.10.8.50">
    <property type="match status" value="1"/>
</dbReference>
<keyword evidence="12 15" id="KW-0511">Multifunctional enzyme</keyword>
<dbReference type="GO" id="GO:0140078">
    <property type="term" value="F:class I DNA-(apurinic or apyrimidinic site) endonuclease activity"/>
    <property type="evidence" value="ECO:0007669"/>
    <property type="project" value="UniProtKB-EC"/>
</dbReference>
<feature type="binding site" evidence="15">
    <location>
        <position position="110"/>
    </location>
    <ligand>
        <name>DNA</name>
        <dbReference type="ChEBI" id="CHEBI:16991"/>
    </ligand>
</feature>
<sequence length="271" mass="30169">MPELPEVETIRRGISPWLLNRTVTQVIVRQDRLRWPVPPDLESCLIGRPFTAVMRRAKYLLLKNAAGWLLIHLGMSGTLRILESTAGVTLHDHVDLLLDNRRCLRLNDPRRFGAVLWVDGSPEEHPLLAHLGPEPFSEAFDGALLYARSRGRALAVKNFIMDQRIVVGVGNIYASEALFRAGIHPARPAGRISRARYDALAVAVREVLSAAIEAGGTSLRDFTNEHGRPGYFSQQLLVYGKKGQACVQCGAVIRCEVIGQRSSYFCPHCQR</sequence>
<gene>
    <name evidence="15" type="primary">mutM</name>
    <name evidence="15" type="synonym">fpg</name>
    <name evidence="18" type="ORF">A7E75_14040</name>
</gene>
<keyword evidence="8 15" id="KW-0862">Zinc</keyword>
<evidence type="ECO:0000256" key="9">
    <source>
        <dbReference type="ARBA" id="ARBA00023125"/>
    </source>
</evidence>
<dbReference type="SUPFAM" id="SSF46946">
    <property type="entry name" value="S13-like H2TH domain"/>
    <property type="match status" value="1"/>
</dbReference>
<comment type="catalytic activity">
    <reaction evidence="1 15">
        <text>Hydrolysis of DNA containing ring-opened 7-methylguanine residues, releasing 2,6-diamino-4-hydroxy-5-(N-methyl)formamidopyrimidine.</text>
        <dbReference type="EC" id="3.2.2.23"/>
    </reaction>
</comment>
<feature type="active site" description="Proton donor; for beta-elimination activity" evidence="15">
    <location>
        <position position="58"/>
    </location>
</feature>
<evidence type="ECO:0000256" key="3">
    <source>
        <dbReference type="ARBA" id="ARBA00011245"/>
    </source>
</evidence>
<evidence type="ECO:0000256" key="14">
    <source>
        <dbReference type="ARBA" id="ARBA00044632"/>
    </source>
</evidence>
<evidence type="ECO:0000259" key="17">
    <source>
        <dbReference type="PROSITE" id="PS51068"/>
    </source>
</evidence>
<keyword evidence="13 15" id="KW-0326">Glycosidase</keyword>
<accession>A0A1L3GJ87</accession>
<feature type="active site" description="Proton donor; for delta-elimination activity" evidence="15">
    <location>
        <position position="261"/>
    </location>
</feature>
<dbReference type="NCBIfam" id="TIGR00577">
    <property type="entry name" value="fpg"/>
    <property type="match status" value="1"/>
</dbReference>
<dbReference type="HAMAP" id="MF_00103">
    <property type="entry name" value="Fapy_DNA_glycosyl"/>
    <property type="match status" value="1"/>
</dbReference>